<feature type="binding site" evidence="10">
    <location>
        <position position="148"/>
    </location>
    <ligand>
        <name>Mg(2+)</name>
        <dbReference type="ChEBI" id="CHEBI:18420"/>
    </ligand>
</feature>
<dbReference type="EMBL" id="SSTJ01000003">
    <property type="protein sequence ID" value="THG38068.1"/>
    <property type="molecule type" value="Genomic_DNA"/>
</dbReference>
<dbReference type="GO" id="GO:0030976">
    <property type="term" value="F:thiamine pyrophosphate binding"/>
    <property type="evidence" value="ECO:0007669"/>
    <property type="project" value="UniProtKB-UniRule"/>
</dbReference>
<evidence type="ECO:0000256" key="10">
    <source>
        <dbReference type="HAMAP-Rule" id="MF_00315"/>
    </source>
</evidence>
<evidence type="ECO:0000259" key="11">
    <source>
        <dbReference type="SMART" id="SM00861"/>
    </source>
</evidence>
<reference evidence="12 13" key="1">
    <citation type="submission" date="2019-04" db="EMBL/GenBank/DDBJ databases">
        <title>Microbes associate with the intestines of laboratory mice.</title>
        <authorList>
            <person name="Navarre W."/>
            <person name="Wong E."/>
            <person name="Huang K.C."/>
            <person name="Tropini C."/>
            <person name="Ng K."/>
            <person name="Yu B."/>
        </authorList>
    </citation>
    <scope>NUCLEOTIDE SEQUENCE [LARGE SCALE GENOMIC DNA]</scope>
    <source>
        <strain evidence="12 13">NM80_B27</strain>
    </source>
</reference>
<comment type="similarity">
    <text evidence="2 10">Belongs to the transketolase family. DXPS subfamily.</text>
</comment>
<feature type="binding site" evidence="10">
    <location>
        <begin position="117"/>
        <end position="119"/>
    </location>
    <ligand>
        <name>thiamine diphosphate</name>
        <dbReference type="ChEBI" id="CHEBI:58937"/>
    </ligand>
</feature>
<feature type="binding site" evidence="10">
    <location>
        <begin position="149"/>
        <end position="150"/>
    </location>
    <ligand>
        <name>thiamine diphosphate</name>
        <dbReference type="ChEBI" id="CHEBI:58937"/>
    </ligand>
</feature>
<feature type="binding site" evidence="10">
    <location>
        <position position="177"/>
    </location>
    <ligand>
        <name>thiamine diphosphate</name>
        <dbReference type="ChEBI" id="CHEBI:58937"/>
    </ligand>
</feature>
<keyword evidence="9 10" id="KW-0414">Isoprene biosynthesis</keyword>
<dbReference type="HAMAP" id="MF_00315">
    <property type="entry name" value="DXP_synth"/>
    <property type="match status" value="1"/>
</dbReference>
<proteinExistence type="inferred from homology"/>
<comment type="cofactor">
    <cofactor evidence="10">
        <name>thiamine diphosphate</name>
        <dbReference type="ChEBI" id="CHEBI:58937"/>
    </cofactor>
    <text evidence="10">Binds 1 thiamine pyrophosphate per subunit.</text>
</comment>
<comment type="cofactor">
    <cofactor evidence="10">
        <name>Mg(2+)</name>
        <dbReference type="ChEBI" id="CHEBI:18420"/>
    </cofactor>
    <text evidence="10">Binds 1 Mg(2+) ion per subunit.</text>
</comment>
<dbReference type="Pfam" id="PF02780">
    <property type="entry name" value="Transketolase_C"/>
    <property type="match status" value="1"/>
</dbReference>
<comment type="catalytic activity">
    <reaction evidence="10">
        <text>D-glyceraldehyde 3-phosphate + pyruvate + H(+) = 1-deoxy-D-xylulose 5-phosphate + CO2</text>
        <dbReference type="Rhea" id="RHEA:12605"/>
        <dbReference type="ChEBI" id="CHEBI:15361"/>
        <dbReference type="ChEBI" id="CHEBI:15378"/>
        <dbReference type="ChEBI" id="CHEBI:16526"/>
        <dbReference type="ChEBI" id="CHEBI:57792"/>
        <dbReference type="ChEBI" id="CHEBI:59776"/>
        <dbReference type="EC" id="2.2.1.7"/>
    </reaction>
</comment>
<dbReference type="Pfam" id="PF02779">
    <property type="entry name" value="Transket_pyr"/>
    <property type="match status" value="1"/>
</dbReference>
<feature type="domain" description="Transketolase-like pyrimidine-binding" evidence="11">
    <location>
        <begin position="320"/>
        <end position="484"/>
    </location>
</feature>
<protein>
    <recommendedName>
        <fullName evidence="10">1-deoxy-D-xylulose-5-phosphate synthase</fullName>
        <ecNumber evidence="10">2.2.1.7</ecNumber>
    </recommendedName>
    <alternativeName>
        <fullName evidence="10">1-deoxyxylulose-5-phosphate synthase</fullName>
        <shortName evidence="10">DXP synthase</shortName>
        <shortName evidence="10">DXPS</shortName>
    </alternativeName>
</protein>
<sequence length="628" mass="66254">MAALRILDAISSPADLKVLDNDELAILAREIRQEIVATTSVTGGHVASSLGAVDIIVALESLLDMPRDRVVFDVGHQAYAHKLLTGRREAFKTLRTYGGISGFTKPHESPYDVHYSGHASDSLSIATGLAKARQLKGTDEKVVALIGDASLAGGMAFEALNYMGNEQLPLVVILNDNEMSISRNVGALMKHLGNIRANSHYREAREGLQAAMEQGGPAARGLLGFGKNMKESLKQMVIPHTMIYESLGIVCTHPVDGHNIAELRDILSLVLEMDGPALVHVVTRKGEGYEPARQDPERFHGTGPYDIATGKAVKKPAKAPSYTEVFGAALADEAARDKDVVAITAAMTGGTGLKDFAAEFPDRFVDVGIAEEQAIGMAAGLASGGKKPVVALYSTFMQRAVDQLIIDCALPDANVVFAFDRAGLVGDDGPTHHGVFDMVYSRMVPNVRVLAPSDEAELVHALHTALSLPGPVALRYPRGEAEGACLPDAPELLEVGKARVVREGGDAALLAFGRMVGCARAAADLLAAEGIECRVMDMRWVKPLDEETIAAAAATRLVVTVEEGVVTGGAGQGVLEVLARQGSQVPAVTLGIPDHFVGQGPVGRLFADLGLDAEGIAATVRTKLAAAR</sequence>
<feature type="binding site" evidence="10">
    <location>
        <position position="371"/>
    </location>
    <ligand>
        <name>thiamine diphosphate</name>
        <dbReference type="ChEBI" id="CHEBI:58937"/>
    </ligand>
</feature>
<evidence type="ECO:0000256" key="3">
    <source>
        <dbReference type="ARBA" id="ARBA00011738"/>
    </source>
</evidence>
<dbReference type="GO" id="GO:0008661">
    <property type="term" value="F:1-deoxy-D-xylulose-5-phosphate synthase activity"/>
    <property type="evidence" value="ECO:0007669"/>
    <property type="project" value="UniProtKB-UniRule"/>
</dbReference>
<dbReference type="GO" id="GO:0019288">
    <property type="term" value="P:isopentenyl diphosphate biosynthetic process, methylerythritol 4-phosphate pathway"/>
    <property type="evidence" value="ECO:0007669"/>
    <property type="project" value="TreeGrafter"/>
</dbReference>
<evidence type="ECO:0000256" key="8">
    <source>
        <dbReference type="ARBA" id="ARBA00023052"/>
    </source>
</evidence>
<dbReference type="GO" id="GO:0005829">
    <property type="term" value="C:cytosol"/>
    <property type="evidence" value="ECO:0007669"/>
    <property type="project" value="TreeGrafter"/>
</dbReference>
<feature type="binding site" evidence="10">
    <location>
        <position position="177"/>
    </location>
    <ligand>
        <name>Mg(2+)</name>
        <dbReference type="ChEBI" id="CHEBI:18420"/>
    </ligand>
</feature>
<evidence type="ECO:0000256" key="5">
    <source>
        <dbReference type="ARBA" id="ARBA00022723"/>
    </source>
</evidence>
<evidence type="ECO:0000256" key="9">
    <source>
        <dbReference type="ARBA" id="ARBA00023229"/>
    </source>
</evidence>
<dbReference type="CDD" id="cd07033">
    <property type="entry name" value="TPP_PYR_DXS_TK_like"/>
    <property type="match status" value="1"/>
</dbReference>
<dbReference type="RefSeq" id="WP_136433636.1">
    <property type="nucleotide sequence ID" value="NZ_SSTJ01000003.1"/>
</dbReference>
<organism evidence="12 13">
    <name type="scientific">Adlercreutzia caecimuris</name>
    <dbReference type="NCBI Taxonomy" id="671266"/>
    <lineage>
        <taxon>Bacteria</taxon>
        <taxon>Bacillati</taxon>
        <taxon>Actinomycetota</taxon>
        <taxon>Coriobacteriia</taxon>
        <taxon>Eggerthellales</taxon>
        <taxon>Eggerthellaceae</taxon>
        <taxon>Adlercreutzia</taxon>
    </lineage>
</organism>
<dbReference type="InterPro" id="IPR029061">
    <property type="entry name" value="THDP-binding"/>
</dbReference>
<dbReference type="AlphaFoldDB" id="A0A4S4G5E2"/>
<dbReference type="SUPFAM" id="SSF52922">
    <property type="entry name" value="TK C-terminal domain-like"/>
    <property type="match status" value="1"/>
</dbReference>
<dbReference type="EC" id="2.2.1.7" evidence="10"/>
<keyword evidence="5 10" id="KW-0479">Metal-binding</keyword>
<dbReference type="GO" id="GO:0009228">
    <property type="term" value="P:thiamine biosynthetic process"/>
    <property type="evidence" value="ECO:0007669"/>
    <property type="project" value="UniProtKB-UniRule"/>
</dbReference>
<dbReference type="NCBIfam" id="TIGR00204">
    <property type="entry name" value="dxs"/>
    <property type="match status" value="1"/>
</dbReference>
<dbReference type="PANTHER" id="PTHR43322">
    <property type="entry name" value="1-D-DEOXYXYLULOSE 5-PHOSPHATE SYNTHASE-RELATED"/>
    <property type="match status" value="1"/>
</dbReference>
<dbReference type="InterPro" id="IPR005477">
    <property type="entry name" value="Dxylulose-5-P_synthase"/>
</dbReference>
<dbReference type="InterPro" id="IPR005475">
    <property type="entry name" value="Transketolase-like_Pyr-bd"/>
</dbReference>
<evidence type="ECO:0000256" key="1">
    <source>
        <dbReference type="ARBA" id="ARBA00004980"/>
    </source>
</evidence>
<evidence type="ECO:0000313" key="13">
    <source>
        <dbReference type="Proteomes" id="UP000308978"/>
    </source>
</evidence>
<dbReference type="Gene3D" id="3.40.50.970">
    <property type="match status" value="2"/>
</dbReference>
<name>A0A4S4G5E2_9ACTN</name>
<evidence type="ECO:0000313" key="12">
    <source>
        <dbReference type="EMBL" id="THG38068.1"/>
    </source>
</evidence>
<keyword evidence="4 10" id="KW-0808">Transferase</keyword>
<gene>
    <name evidence="10 12" type="primary">dxs</name>
    <name evidence="12" type="ORF">E5986_04245</name>
</gene>
<feature type="binding site" evidence="10">
    <location>
        <position position="76"/>
    </location>
    <ligand>
        <name>thiamine diphosphate</name>
        <dbReference type="ChEBI" id="CHEBI:58937"/>
    </ligand>
</feature>
<dbReference type="Pfam" id="PF13292">
    <property type="entry name" value="DXP_synthase_N"/>
    <property type="match status" value="1"/>
</dbReference>
<dbReference type="InterPro" id="IPR009014">
    <property type="entry name" value="Transketo_C/PFOR_II"/>
</dbReference>
<feature type="binding site" evidence="10">
    <location>
        <position position="289"/>
    </location>
    <ligand>
        <name>thiamine diphosphate</name>
        <dbReference type="ChEBI" id="CHEBI:58937"/>
    </ligand>
</feature>
<dbReference type="UniPathway" id="UPA00064">
    <property type="reaction ID" value="UER00091"/>
</dbReference>
<keyword evidence="6 10" id="KW-0460">Magnesium</keyword>
<dbReference type="Proteomes" id="UP000308978">
    <property type="component" value="Unassembled WGS sequence"/>
</dbReference>
<dbReference type="NCBIfam" id="NF003933">
    <property type="entry name" value="PRK05444.2-2"/>
    <property type="match status" value="1"/>
</dbReference>
<comment type="caution">
    <text evidence="12">The sequence shown here is derived from an EMBL/GenBank/DDBJ whole genome shotgun (WGS) entry which is preliminary data.</text>
</comment>
<dbReference type="PANTHER" id="PTHR43322:SF5">
    <property type="entry name" value="1-DEOXY-D-XYLULOSE-5-PHOSPHATE SYNTHASE, CHLOROPLASTIC"/>
    <property type="match status" value="1"/>
</dbReference>
<comment type="pathway">
    <text evidence="1 10">Metabolic intermediate biosynthesis; 1-deoxy-D-xylulose 5-phosphate biosynthesis; 1-deoxy-D-xylulose 5-phosphate from D-glyceraldehyde 3-phosphate and pyruvate: step 1/1.</text>
</comment>
<dbReference type="InterPro" id="IPR033248">
    <property type="entry name" value="Transketolase_C"/>
</dbReference>
<comment type="subunit">
    <text evidence="3 10">Homodimer.</text>
</comment>
<dbReference type="SMART" id="SM00861">
    <property type="entry name" value="Transket_pyr"/>
    <property type="match status" value="1"/>
</dbReference>
<keyword evidence="8 10" id="KW-0786">Thiamine pyrophosphate</keyword>
<evidence type="ECO:0000256" key="2">
    <source>
        <dbReference type="ARBA" id="ARBA00011081"/>
    </source>
</evidence>
<evidence type="ECO:0000256" key="4">
    <source>
        <dbReference type="ARBA" id="ARBA00022679"/>
    </source>
</evidence>
<keyword evidence="7 10" id="KW-0784">Thiamine biosynthesis</keyword>
<dbReference type="FunFam" id="3.40.50.920:FF:000002">
    <property type="entry name" value="1-deoxy-D-xylulose-5-phosphate synthase"/>
    <property type="match status" value="1"/>
</dbReference>
<dbReference type="GO" id="GO:0000287">
    <property type="term" value="F:magnesium ion binding"/>
    <property type="evidence" value="ECO:0007669"/>
    <property type="project" value="UniProtKB-UniRule"/>
</dbReference>
<comment type="function">
    <text evidence="10">Catalyzes the acyloin condensation reaction between C atoms 2 and 3 of pyruvate and glyceraldehyde 3-phosphate to yield 1-deoxy-D-xylulose-5-phosphate (DXP).</text>
</comment>
<evidence type="ECO:0000256" key="7">
    <source>
        <dbReference type="ARBA" id="ARBA00022977"/>
    </source>
</evidence>
<dbReference type="GO" id="GO:0016114">
    <property type="term" value="P:terpenoid biosynthetic process"/>
    <property type="evidence" value="ECO:0007669"/>
    <property type="project" value="UniProtKB-UniRule"/>
</dbReference>
<dbReference type="Gene3D" id="3.40.50.920">
    <property type="match status" value="1"/>
</dbReference>
<dbReference type="SUPFAM" id="SSF52518">
    <property type="entry name" value="Thiamin diphosphate-binding fold (THDP-binding)"/>
    <property type="match status" value="2"/>
</dbReference>
<dbReference type="CDD" id="cd02007">
    <property type="entry name" value="TPP_DXS"/>
    <property type="match status" value="1"/>
</dbReference>
<evidence type="ECO:0000256" key="6">
    <source>
        <dbReference type="ARBA" id="ARBA00022842"/>
    </source>
</evidence>
<accession>A0A4S4G5E2</accession>